<sequence length="54" mass="6352">MEPQTDCNRTRLDSSMSYNAHLRPAFTSTTHHSKLSYRHNMQLLNTYIFSFSTL</sequence>
<proteinExistence type="predicted"/>
<reference evidence="1" key="1">
    <citation type="submission" date="2021-05" db="EMBL/GenBank/DDBJ databases">
        <title>Comparative genomics of three Colletotrichum scovillei strains and genetic complementation revealed genes involved fungal growth and virulence on chili pepper.</title>
        <authorList>
            <person name="Hsieh D.-K."/>
            <person name="Chuang S.-C."/>
            <person name="Chen C.-Y."/>
            <person name="Chao Y.-T."/>
            <person name="Lu M.-Y.J."/>
            <person name="Lee M.-H."/>
            <person name="Shih M.-C."/>
        </authorList>
    </citation>
    <scope>NUCLEOTIDE SEQUENCE</scope>
    <source>
        <strain evidence="1">Coll-153</strain>
    </source>
</reference>
<accession>A0A9P7UIC5</accession>
<protein>
    <submittedName>
        <fullName evidence="1">Uncharacterized protein</fullName>
    </submittedName>
</protein>
<feature type="non-terminal residue" evidence="1">
    <location>
        <position position="54"/>
    </location>
</feature>
<dbReference type="Proteomes" id="UP000699042">
    <property type="component" value="Unassembled WGS sequence"/>
</dbReference>
<evidence type="ECO:0000313" key="1">
    <source>
        <dbReference type="EMBL" id="KAG7050420.1"/>
    </source>
</evidence>
<organism evidence="1 2">
    <name type="scientific">Colletotrichum scovillei</name>
    <dbReference type="NCBI Taxonomy" id="1209932"/>
    <lineage>
        <taxon>Eukaryota</taxon>
        <taxon>Fungi</taxon>
        <taxon>Dikarya</taxon>
        <taxon>Ascomycota</taxon>
        <taxon>Pezizomycotina</taxon>
        <taxon>Sordariomycetes</taxon>
        <taxon>Hypocreomycetidae</taxon>
        <taxon>Glomerellales</taxon>
        <taxon>Glomerellaceae</taxon>
        <taxon>Colletotrichum</taxon>
        <taxon>Colletotrichum acutatum species complex</taxon>
    </lineage>
</organism>
<comment type="caution">
    <text evidence="1">The sequence shown here is derived from an EMBL/GenBank/DDBJ whole genome shotgun (WGS) entry which is preliminary data.</text>
</comment>
<keyword evidence="2" id="KW-1185">Reference proteome</keyword>
<evidence type="ECO:0000313" key="2">
    <source>
        <dbReference type="Proteomes" id="UP000699042"/>
    </source>
</evidence>
<name>A0A9P7UIC5_9PEZI</name>
<dbReference type="AlphaFoldDB" id="A0A9P7UIC5"/>
<gene>
    <name evidence="1" type="ORF">JMJ77_013168</name>
</gene>
<dbReference type="EMBL" id="JAESDN010000005">
    <property type="protein sequence ID" value="KAG7050420.1"/>
    <property type="molecule type" value="Genomic_DNA"/>
</dbReference>